<name>H9UH38_SPIAZ</name>
<dbReference type="RefSeq" id="WP_014454828.1">
    <property type="nucleotide sequence ID" value="NC_017098.1"/>
</dbReference>
<evidence type="ECO:0008006" key="4">
    <source>
        <dbReference type="Google" id="ProtNLM"/>
    </source>
</evidence>
<organism evidence="2 3">
    <name type="scientific">Spirochaeta africana (strain ATCC 700263 / DSM 8902 / Z-7692)</name>
    <dbReference type="NCBI Taxonomy" id="889378"/>
    <lineage>
        <taxon>Bacteria</taxon>
        <taxon>Pseudomonadati</taxon>
        <taxon>Spirochaetota</taxon>
        <taxon>Spirochaetia</taxon>
        <taxon>Spirochaetales</taxon>
        <taxon>Spirochaetaceae</taxon>
        <taxon>Spirochaeta</taxon>
    </lineage>
</organism>
<dbReference type="PROSITE" id="PS51257">
    <property type="entry name" value="PROKAR_LIPOPROTEIN"/>
    <property type="match status" value="1"/>
</dbReference>
<dbReference type="Proteomes" id="UP000007383">
    <property type="component" value="Chromosome"/>
</dbReference>
<dbReference type="AlphaFoldDB" id="H9UH38"/>
<reference evidence="3" key="1">
    <citation type="journal article" date="2013" name="Stand. Genomic Sci.">
        <title>Complete genome sequence of the halophilic bacterium Spirochaeta africana type strain (Z-7692(T)) from the alkaline Lake Magadi in the East African Rift.</title>
        <authorList>
            <person name="Liolos K."/>
            <person name="Abt B."/>
            <person name="Scheuner C."/>
            <person name="Teshima H."/>
            <person name="Held B."/>
            <person name="Lapidus A."/>
            <person name="Nolan M."/>
            <person name="Lucas S."/>
            <person name="Deshpande S."/>
            <person name="Cheng J.F."/>
            <person name="Tapia R."/>
            <person name="Goodwin L.A."/>
            <person name="Pitluck S."/>
            <person name="Pagani I."/>
            <person name="Ivanova N."/>
            <person name="Mavromatis K."/>
            <person name="Mikhailova N."/>
            <person name="Huntemann M."/>
            <person name="Pati A."/>
            <person name="Chen A."/>
            <person name="Palaniappan K."/>
            <person name="Land M."/>
            <person name="Rohde M."/>
            <person name="Tindall B.J."/>
            <person name="Detter J.C."/>
            <person name="Goker M."/>
            <person name="Bristow J."/>
            <person name="Eisen J.A."/>
            <person name="Markowitz V."/>
            <person name="Hugenholtz P."/>
            <person name="Woyke T."/>
            <person name="Klenk H.P."/>
            <person name="Kyrpides N.C."/>
        </authorList>
    </citation>
    <scope>NUCLEOTIDE SEQUENCE</scope>
    <source>
        <strain evidence="3">ATCC 700263 / DSM 8902 / Z-7692</strain>
    </source>
</reference>
<dbReference type="STRING" id="889378.Spiaf_0733"/>
<dbReference type="HOGENOM" id="CLU_114553_0_0_12"/>
<sequence>MKNKMIIVLFIAIAAALVMAGCSNMIMDLTGGEGAGGEGAGGGAGYNDTHNLSIGDEGPGGGMVFYINPNADADGWKYLEVMQSNLEQPNNQPAPGFPEYMVWSDVFDQLVGGTSTDIGTGMANTNAIIAQDGHEYSAAQVAREYRAGEEGDWYLPSRDELQLVYDNLHDTSPQLLNLTGGQFWTSSEVSATQVYAINPSFGNQVQHNKNYSMEAMLARAIRAF</sequence>
<gene>
    <name evidence="2" type="ordered locus">Spiaf_0733</name>
</gene>
<proteinExistence type="predicted"/>
<dbReference type="OrthoDB" id="9812707at2"/>
<dbReference type="EMBL" id="CP003282">
    <property type="protein sequence ID" value="AFG36831.1"/>
    <property type="molecule type" value="Genomic_DNA"/>
</dbReference>
<evidence type="ECO:0000313" key="3">
    <source>
        <dbReference type="Proteomes" id="UP000007383"/>
    </source>
</evidence>
<protein>
    <recommendedName>
        <fullName evidence="4">DUF1566 domain-containing protein</fullName>
    </recommendedName>
</protein>
<evidence type="ECO:0000313" key="2">
    <source>
        <dbReference type="EMBL" id="AFG36831.1"/>
    </source>
</evidence>
<feature type="chain" id="PRO_5003623362" description="DUF1566 domain-containing protein" evidence="1">
    <location>
        <begin position="21"/>
        <end position="224"/>
    </location>
</feature>
<evidence type="ECO:0000256" key="1">
    <source>
        <dbReference type="SAM" id="SignalP"/>
    </source>
</evidence>
<keyword evidence="3" id="KW-1185">Reference proteome</keyword>
<keyword evidence="1" id="KW-0732">Signal</keyword>
<accession>H9UH38</accession>
<dbReference type="KEGG" id="sfc:Spiaf_0733"/>
<feature type="signal peptide" evidence="1">
    <location>
        <begin position="1"/>
        <end position="20"/>
    </location>
</feature>